<reference evidence="1 2" key="1">
    <citation type="submission" date="2024-06" db="EMBL/GenBank/DDBJ databases">
        <title>Sorghum-associated microbial communities from plants grown in Nebraska, USA.</title>
        <authorList>
            <person name="Schachtman D."/>
        </authorList>
    </citation>
    <scope>NUCLEOTIDE SEQUENCE [LARGE SCALE GENOMIC DNA]</scope>
    <source>
        <strain evidence="1 2">1288</strain>
    </source>
</reference>
<sequence length="49" mass="5390">MINGCVVENVDGEWKITSGFPNPGTISQESFSSEEEGLKALKEGNYSFY</sequence>
<gene>
    <name evidence="1" type="ORF">ABIC55_003485</name>
</gene>
<dbReference type="Proteomes" id="UP001549104">
    <property type="component" value="Unassembled WGS sequence"/>
</dbReference>
<proteinExistence type="predicted"/>
<protein>
    <submittedName>
        <fullName evidence="1">Uncharacterized protein</fullName>
    </submittedName>
</protein>
<name>A0ABV2KEG0_SPOPS</name>
<evidence type="ECO:0000313" key="2">
    <source>
        <dbReference type="Proteomes" id="UP001549104"/>
    </source>
</evidence>
<keyword evidence="2" id="KW-1185">Reference proteome</keyword>
<accession>A0ABV2KEG0</accession>
<dbReference type="EMBL" id="JBEPME010000005">
    <property type="protein sequence ID" value="MET3658368.1"/>
    <property type="molecule type" value="Genomic_DNA"/>
</dbReference>
<evidence type="ECO:0000313" key="1">
    <source>
        <dbReference type="EMBL" id="MET3658368.1"/>
    </source>
</evidence>
<organism evidence="1 2">
    <name type="scientific">Sporosarcina psychrophila</name>
    <name type="common">Bacillus psychrophilus</name>
    <dbReference type="NCBI Taxonomy" id="1476"/>
    <lineage>
        <taxon>Bacteria</taxon>
        <taxon>Bacillati</taxon>
        <taxon>Bacillota</taxon>
        <taxon>Bacilli</taxon>
        <taxon>Bacillales</taxon>
        <taxon>Caryophanaceae</taxon>
        <taxon>Sporosarcina</taxon>
    </lineage>
</organism>
<dbReference type="RefSeq" id="WP_354314000.1">
    <property type="nucleotide sequence ID" value="NZ_JBEPME010000005.1"/>
</dbReference>
<comment type="caution">
    <text evidence="1">The sequence shown here is derived from an EMBL/GenBank/DDBJ whole genome shotgun (WGS) entry which is preliminary data.</text>
</comment>